<dbReference type="PROSITE" id="PS50878">
    <property type="entry name" value="RT_POL"/>
    <property type="match status" value="1"/>
</dbReference>
<evidence type="ECO:0000313" key="3">
    <source>
        <dbReference type="Proteomes" id="UP000269221"/>
    </source>
</evidence>
<feature type="domain" description="Reverse transcriptase" evidence="1">
    <location>
        <begin position="1"/>
        <end position="259"/>
    </location>
</feature>
<dbReference type="Proteomes" id="UP000269221">
    <property type="component" value="Unassembled WGS sequence"/>
</dbReference>
<dbReference type="SUPFAM" id="SSF56672">
    <property type="entry name" value="DNA/RNA polymerases"/>
    <property type="match status" value="1"/>
</dbReference>
<dbReference type="InterPro" id="IPR000477">
    <property type="entry name" value="RT_dom"/>
</dbReference>
<sequence>MRCYPWDIDKLAKCAHRNLIKFNKCRCKVLHLGQSNPRHESRLDEELAESNPTEKDFGFWWMKSWTQAKKVHLELRSQMVTRLVDAGKAVDVAYLDFSKAFNTVSHSILLDKLVVCGLDRSTLCWVRNWLDGQAQRVVVNVAASSWWPVTSGVPQGSVLGPVLFNIFTDYMDEAIESFISKFADGTELGACVNLLEEGSLMEYIVQFNLTNTSMPVMAASEIPGDWKRGNIVPIIKKGRKKDPGNYCPDSLTSMLGKIMEQILLEAVLRHMEDREALQDSQHSFTKGKSCLTNRVTF</sequence>
<reference evidence="2 3" key="1">
    <citation type="submission" date="2018-07" db="EMBL/GenBank/DDBJ databases">
        <title>A high quality draft genome assembly of the barn swallow (H. rustica rustica).</title>
        <authorList>
            <person name="Formenti G."/>
            <person name="Chiara M."/>
            <person name="Poveda L."/>
            <person name="Francoijs K.-J."/>
            <person name="Bonisoli-Alquati A."/>
            <person name="Canova L."/>
            <person name="Gianfranceschi L."/>
            <person name="Horner D.S."/>
            <person name="Saino N."/>
        </authorList>
    </citation>
    <scope>NUCLEOTIDE SEQUENCE [LARGE SCALE GENOMIC DNA]</scope>
    <source>
        <strain evidence="2">Chelidonia</strain>
        <tissue evidence="2">Blood</tissue>
    </source>
</reference>
<name>A0A3M0JWU0_HIRRU</name>
<organism evidence="2 3">
    <name type="scientific">Hirundo rustica rustica</name>
    <dbReference type="NCBI Taxonomy" id="333673"/>
    <lineage>
        <taxon>Eukaryota</taxon>
        <taxon>Metazoa</taxon>
        <taxon>Chordata</taxon>
        <taxon>Craniata</taxon>
        <taxon>Vertebrata</taxon>
        <taxon>Euteleostomi</taxon>
        <taxon>Archelosauria</taxon>
        <taxon>Archosauria</taxon>
        <taxon>Dinosauria</taxon>
        <taxon>Saurischia</taxon>
        <taxon>Theropoda</taxon>
        <taxon>Coelurosauria</taxon>
        <taxon>Aves</taxon>
        <taxon>Neognathae</taxon>
        <taxon>Neoaves</taxon>
        <taxon>Telluraves</taxon>
        <taxon>Australaves</taxon>
        <taxon>Passeriformes</taxon>
        <taxon>Sylvioidea</taxon>
        <taxon>Hirundinidae</taxon>
        <taxon>Hirundo</taxon>
    </lineage>
</organism>
<dbReference type="PANTHER" id="PTHR33332">
    <property type="entry name" value="REVERSE TRANSCRIPTASE DOMAIN-CONTAINING PROTEIN"/>
    <property type="match status" value="1"/>
</dbReference>
<gene>
    <name evidence="2" type="ORF">DUI87_18676</name>
</gene>
<dbReference type="InterPro" id="IPR043502">
    <property type="entry name" value="DNA/RNA_pol_sf"/>
</dbReference>
<keyword evidence="3" id="KW-1185">Reference proteome</keyword>
<proteinExistence type="predicted"/>
<evidence type="ECO:0000259" key="1">
    <source>
        <dbReference type="PROSITE" id="PS50878"/>
    </source>
</evidence>
<accession>A0A3M0JWU0</accession>
<dbReference type="OrthoDB" id="416454at2759"/>
<dbReference type="EMBL" id="QRBI01000123">
    <property type="protein sequence ID" value="RMC05483.1"/>
    <property type="molecule type" value="Genomic_DNA"/>
</dbReference>
<comment type="caution">
    <text evidence="2">The sequence shown here is derived from an EMBL/GenBank/DDBJ whole genome shotgun (WGS) entry which is preliminary data.</text>
</comment>
<dbReference type="AlphaFoldDB" id="A0A3M0JWU0"/>
<protein>
    <recommendedName>
        <fullName evidence="1">Reverse transcriptase domain-containing protein</fullName>
    </recommendedName>
</protein>
<dbReference type="Pfam" id="PF00078">
    <property type="entry name" value="RVT_1"/>
    <property type="match status" value="1"/>
</dbReference>
<evidence type="ECO:0000313" key="2">
    <source>
        <dbReference type="EMBL" id="RMC05483.1"/>
    </source>
</evidence>